<keyword evidence="1" id="KW-1133">Transmembrane helix</keyword>
<feature type="transmembrane region" description="Helical" evidence="1">
    <location>
        <begin position="65"/>
        <end position="94"/>
    </location>
</feature>
<accession>A0A8H3D9Y0</accession>
<dbReference type="AlphaFoldDB" id="A0A8H3D9Y0"/>
<feature type="transmembrane region" description="Helical" evidence="1">
    <location>
        <begin position="12"/>
        <end position="32"/>
    </location>
</feature>
<proteinExistence type="predicted"/>
<keyword evidence="1" id="KW-0472">Membrane</keyword>
<gene>
    <name evidence="2" type="ORF">RDB_LOCUS165636</name>
</gene>
<reference evidence="2" key="1">
    <citation type="submission" date="2021-01" db="EMBL/GenBank/DDBJ databases">
        <authorList>
            <person name="Kaushik A."/>
        </authorList>
    </citation>
    <scope>NUCLEOTIDE SEQUENCE</scope>
    <source>
        <strain evidence="2">AG2-2IIIB</strain>
    </source>
</reference>
<dbReference type="EMBL" id="CAJMWT010006928">
    <property type="protein sequence ID" value="CAE6521228.1"/>
    <property type="molecule type" value="Genomic_DNA"/>
</dbReference>
<organism evidence="2 3">
    <name type="scientific">Rhizoctonia solani</name>
    <dbReference type="NCBI Taxonomy" id="456999"/>
    <lineage>
        <taxon>Eukaryota</taxon>
        <taxon>Fungi</taxon>
        <taxon>Dikarya</taxon>
        <taxon>Basidiomycota</taxon>
        <taxon>Agaricomycotina</taxon>
        <taxon>Agaricomycetes</taxon>
        <taxon>Cantharellales</taxon>
        <taxon>Ceratobasidiaceae</taxon>
        <taxon>Rhizoctonia</taxon>
    </lineage>
</organism>
<feature type="transmembrane region" description="Helical" evidence="1">
    <location>
        <begin position="114"/>
        <end position="135"/>
    </location>
</feature>
<sequence>MGLSTHVRRGHPITFGLLIFFGIIEGSIAAWLTHRYRQRHDWINVSVPIILALFMRSATSKLASVLVHLVFLGITWVFWTAGAASITASIGGGINCSRVAEQVVYCNQLNALMGFAWVEWVLTTFAIFVVIICAIRSARRGDGARGPQSHSEQVLPCIWNGNPISSITPADIHHTPPYLILMTQRFPSDRHLDIWDLILQHLYTLGHGRKSTFVPLLTVSQHLSSIAVAHIWRDLDGLYPLLALFYDRTTSYHDWEWNAIAQTTRCLSAQNIGPSELQTGLANWNRFEHYAAHVNNVVVKIDGAYRNWVFLLPIKRLAATRHREQIAVNGHTLDYFPPLLPNLVSLTFELQYSQNLDHAIAVLTAPSTQLLGVEALAGLLMLMPFVYDHTRPLHGGPRNDHAIAVLTAPSTQLLGVEALAGLLMLMPSTIRHLGLAWNNSISDLFTTILDRYTAGLGTPASRADFDSGLVASDFGFFDTYYTLPGDYLSAIPRSTSLVSFRGFSASAHMIEVLALLPQLSEIALYHMPGHEPIPFAHEYPSHLPSLPSVPFPALTNLQILACHNGVEEMHRILTHFPIERLHRLELEFARAYGTPPENFMEPLYALIGNRGIALRALSLVFDAEKWDYIPPVWDVENGAYAFAPWSSLSRLFSCHQLESIVIKCAGIYHGLALSSGNIQTMATAWPRLSKLCISETLLGVDVVKQSARPRLVDMRGLAELALAFPLLKTLHITLDVDHASTFEHLPTSHERPHNLSLDLDLGYSPLAGDAAEEAVARQLLSIWPGLRSLQTYWKEHRPVGVHAIYLRKWREVIRYCGPSVVDGHNINKCRDGYEEQAYWRAI</sequence>
<name>A0A8H3D9Y0_9AGAM</name>
<protein>
    <submittedName>
        <fullName evidence="2">Uncharacterized protein</fullName>
    </submittedName>
</protein>
<evidence type="ECO:0000313" key="2">
    <source>
        <dbReference type="EMBL" id="CAE6521228.1"/>
    </source>
</evidence>
<comment type="caution">
    <text evidence="2">The sequence shown here is derived from an EMBL/GenBank/DDBJ whole genome shotgun (WGS) entry which is preliminary data.</text>
</comment>
<evidence type="ECO:0000256" key="1">
    <source>
        <dbReference type="SAM" id="Phobius"/>
    </source>
</evidence>
<evidence type="ECO:0000313" key="3">
    <source>
        <dbReference type="Proteomes" id="UP000663843"/>
    </source>
</evidence>
<dbReference type="Proteomes" id="UP000663843">
    <property type="component" value="Unassembled WGS sequence"/>
</dbReference>
<keyword evidence="1" id="KW-0812">Transmembrane</keyword>